<proteinExistence type="predicted"/>
<keyword evidence="2" id="KW-1185">Reference proteome</keyword>
<protein>
    <submittedName>
        <fullName evidence="1">Uncharacterized protein</fullName>
    </submittedName>
</protein>
<dbReference type="Proteomes" id="UP000307702">
    <property type="component" value="Unassembled WGS sequence"/>
</dbReference>
<dbReference type="AlphaFoldDB" id="A0A8H2JQF7"/>
<reference evidence="1 2" key="1">
    <citation type="submission" date="2019-05" db="EMBL/GenBank/DDBJ databases">
        <title>Colwellia ponticola sp. nov., isolated from seawater.</title>
        <authorList>
            <person name="Yoon J.-H."/>
        </authorList>
    </citation>
    <scope>NUCLEOTIDE SEQUENCE [LARGE SCALE GENOMIC DNA]</scope>
    <source>
        <strain evidence="1 2">OISW-25</strain>
    </source>
</reference>
<comment type="caution">
    <text evidence="1">The sequence shown here is derived from an EMBL/GenBank/DDBJ whole genome shotgun (WGS) entry which is preliminary data.</text>
</comment>
<dbReference type="EMBL" id="SZVP01000002">
    <property type="protein sequence ID" value="TMM47030.1"/>
    <property type="molecule type" value="Genomic_DNA"/>
</dbReference>
<evidence type="ECO:0000313" key="1">
    <source>
        <dbReference type="EMBL" id="TMM47030.1"/>
    </source>
</evidence>
<evidence type="ECO:0000313" key="2">
    <source>
        <dbReference type="Proteomes" id="UP000307702"/>
    </source>
</evidence>
<gene>
    <name evidence="1" type="ORF">FCS21_04530</name>
</gene>
<accession>A0A8H2JQF7</accession>
<sequence>MAFELFDFKNQPITFGDLDNKAFWCRHGEKQEEAFIKAFTSLQQQKRVKSDEILAIHPSKHSNPYHPDLIINNQFIGEVKTKNSPLFMANTYGINPQFALTMDLKDSFNYERLLNNGTDITIYIWVKWEAMIMKTKYNQYRVKQLAGVWRTPFSTLREHELKSPPPIHWYKEPFRKPPEYSVSDEQHNVWVNELINFEPRLLDHNSYSVKNITSKGYSNDKNQLYTSGHSSCSYVFDLSNSDVFTELYSNVLR</sequence>
<name>A0A8H2JQF7_9GAMM</name>
<organism evidence="1 2">
    <name type="scientific">Colwellia ponticola</name>
    <dbReference type="NCBI Taxonomy" id="2304625"/>
    <lineage>
        <taxon>Bacteria</taxon>
        <taxon>Pseudomonadati</taxon>
        <taxon>Pseudomonadota</taxon>
        <taxon>Gammaproteobacteria</taxon>
        <taxon>Alteromonadales</taxon>
        <taxon>Colwelliaceae</taxon>
        <taxon>Colwellia</taxon>
    </lineage>
</organism>
<dbReference type="RefSeq" id="WP_138620832.1">
    <property type="nucleotide sequence ID" value="NZ_SZVP01000002.1"/>
</dbReference>
<dbReference type="OrthoDB" id="6155100at2"/>